<keyword evidence="1" id="KW-1185">Reference proteome</keyword>
<name>A0AAJ7E107_9HYME</name>
<dbReference type="GeneID" id="105366846"/>
<dbReference type="KEGG" id="csol:105366846"/>
<organism evidence="1 2">
    <name type="scientific">Ceratosolen solmsi marchali</name>
    <dbReference type="NCBI Taxonomy" id="326594"/>
    <lineage>
        <taxon>Eukaryota</taxon>
        <taxon>Metazoa</taxon>
        <taxon>Ecdysozoa</taxon>
        <taxon>Arthropoda</taxon>
        <taxon>Hexapoda</taxon>
        <taxon>Insecta</taxon>
        <taxon>Pterygota</taxon>
        <taxon>Neoptera</taxon>
        <taxon>Endopterygota</taxon>
        <taxon>Hymenoptera</taxon>
        <taxon>Apocrita</taxon>
        <taxon>Proctotrupomorpha</taxon>
        <taxon>Chalcidoidea</taxon>
        <taxon>Agaonidae</taxon>
        <taxon>Agaoninae</taxon>
        <taxon>Ceratosolen</taxon>
    </lineage>
</organism>
<gene>
    <name evidence="2" type="primary">LOC105366846</name>
</gene>
<reference evidence="2" key="1">
    <citation type="submission" date="2025-08" db="UniProtKB">
        <authorList>
            <consortium name="RefSeq"/>
        </authorList>
    </citation>
    <scope>IDENTIFICATION</scope>
</reference>
<protein>
    <submittedName>
        <fullName evidence="2">Uncharacterized protein LOC105366846</fullName>
    </submittedName>
</protein>
<proteinExistence type="predicted"/>
<dbReference type="AlphaFoldDB" id="A0AAJ7E107"/>
<sequence>MATFLNNNNDATINIQSSEVVLESTSTAASTAVLLGSEVSTNSLELAPQQQQQTIDMSSEVTTAGKIVSGNLKINLPTLFSMPEAAIRYMRTYVGIGTGTIHAAYVSV</sequence>
<accession>A0AAJ7E107</accession>
<dbReference type="Proteomes" id="UP000695007">
    <property type="component" value="Unplaced"/>
</dbReference>
<evidence type="ECO:0000313" key="1">
    <source>
        <dbReference type="Proteomes" id="UP000695007"/>
    </source>
</evidence>
<evidence type="ECO:0000313" key="2">
    <source>
        <dbReference type="RefSeq" id="XP_011503731.1"/>
    </source>
</evidence>
<dbReference type="RefSeq" id="XP_011503731.1">
    <property type="nucleotide sequence ID" value="XM_011505429.1"/>
</dbReference>